<organism evidence="1">
    <name type="scientific">marine sediment metagenome</name>
    <dbReference type="NCBI Taxonomy" id="412755"/>
    <lineage>
        <taxon>unclassified sequences</taxon>
        <taxon>metagenomes</taxon>
        <taxon>ecological metagenomes</taxon>
    </lineage>
</organism>
<dbReference type="AlphaFoldDB" id="X0ZSU3"/>
<feature type="non-terminal residue" evidence="1">
    <location>
        <position position="1"/>
    </location>
</feature>
<sequence>SQPLGFGGKGGDGGDGGSAYGGGIYCGSYSSPAIINCTISNWQIEGAAGGDGGDGGDGADNGVAGSGGNGGNGGGAFGGGIYIGYGSIPTIQDCNIIGCSAIGSDAGNAGNGGNATGDFGVGGNGGIGGNNGPAYGGGIYFAGKNIATVSDCEIISCSATAGNAGNGGNFGDAETAGTGRIGGGFSGEYWRYSACGGGVYCGSSSKVIFENCTVSNNSIAGGMSGVGGSNPPDPGVGS</sequence>
<dbReference type="EMBL" id="BARS01050773">
    <property type="protein sequence ID" value="GAG51306.1"/>
    <property type="molecule type" value="Genomic_DNA"/>
</dbReference>
<evidence type="ECO:0000313" key="1">
    <source>
        <dbReference type="EMBL" id="GAG51306.1"/>
    </source>
</evidence>
<protein>
    <recommendedName>
        <fullName evidence="2">Right handed beta helix domain-containing protein</fullName>
    </recommendedName>
</protein>
<reference evidence="1" key="1">
    <citation type="journal article" date="2014" name="Front. Microbiol.">
        <title>High frequency of phylogenetically diverse reductive dehalogenase-homologous genes in deep subseafloor sedimentary metagenomes.</title>
        <authorList>
            <person name="Kawai M."/>
            <person name="Futagami T."/>
            <person name="Toyoda A."/>
            <person name="Takaki Y."/>
            <person name="Nishi S."/>
            <person name="Hori S."/>
            <person name="Arai W."/>
            <person name="Tsubouchi T."/>
            <person name="Morono Y."/>
            <person name="Uchiyama I."/>
            <person name="Ito T."/>
            <person name="Fujiyama A."/>
            <person name="Inagaki F."/>
            <person name="Takami H."/>
        </authorList>
    </citation>
    <scope>NUCLEOTIDE SEQUENCE</scope>
    <source>
        <strain evidence="1">Expedition CK06-06</strain>
    </source>
</reference>
<gene>
    <name evidence="1" type="ORF">S01H1_75735</name>
</gene>
<comment type="caution">
    <text evidence="1">The sequence shown here is derived from an EMBL/GenBank/DDBJ whole genome shotgun (WGS) entry which is preliminary data.</text>
</comment>
<evidence type="ECO:0008006" key="2">
    <source>
        <dbReference type="Google" id="ProtNLM"/>
    </source>
</evidence>
<name>X0ZSU3_9ZZZZ</name>
<feature type="non-terminal residue" evidence="1">
    <location>
        <position position="238"/>
    </location>
</feature>
<accession>X0ZSU3</accession>
<proteinExistence type="predicted"/>